<reference evidence="1" key="1">
    <citation type="thesis" date="2020" institute="ProQuest LLC" country="789 East Eisenhower Parkway, Ann Arbor, MI, USA">
        <title>Comparative Genomics and Chromosome Evolution.</title>
        <authorList>
            <person name="Mudd A.B."/>
        </authorList>
    </citation>
    <scope>NUCLEOTIDE SEQUENCE</scope>
    <source>
        <strain evidence="1">Female2</strain>
        <tissue evidence="1">Blood</tissue>
    </source>
</reference>
<evidence type="ECO:0000313" key="1">
    <source>
        <dbReference type="EMBL" id="KAG8441750.1"/>
    </source>
</evidence>
<name>A0A8T2JEP1_9PIPI</name>
<gene>
    <name evidence="1" type="ORF">GDO86_010794</name>
</gene>
<accession>A0A8T2JEP1</accession>
<dbReference type="AlphaFoldDB" id="A0A8T2JEP1"/>
<protein>
    <submittedName>
        <fullName evidence="1">Uncharacterized protein</fullName>
    </submittedName>
</protein>
<dbReference type="EMBL" id="JAACNH010000005">
    <property type="protein sequence ID" value="KAG8441750.1"/>
    <property type="molecule type" value="Genomic_DNA"/>
</dbReference>
<proteinExistence type="predicted"/>
<dbReference type="Proteomes" id="UP000812440">
    <property type="component" value="Chromosome 6"/>
</dbReference>
<keyword evidence="2" id="KW-1185">Reference proteome</keyword>
<evidence type="ECO:0000313" key="2">
    <source>
        <dbReference type="Proteomes" id="UP000812440"/>
    </source>
</evidence>
<sequence length="96" mass="11065">MVNHTASQTDQWLAALDLTKRSNIKECIRSFIKHGYLYFRGKEITFWVLFHQWCRGDGRGYFTKALDLPNPCSYIAAAILVVHGINKSESCHPYQS</sequence>
<comment type="caution">
    <text evidence="1">The sequence shown here is derived from an EMBL/GenBank/DDBJ whole genome shotgun (WGS) entry which is preliminary data.</text>
</comment>
<organism evidence="1 2">
    <name type="scientific">Hymenochirus boettgeri</name>
    <name type="common">Congo dwarf clawed frog</name>
    <dbReference type="NCBI Taxonomy" id="247094"/>
    <lineage>
        <taxon>Eukaryota</taxon>
        <taxon>Metazoa</taxon>
        <taxon>Chordata</taxon>
        <taxon>Craniata</taxon>
        <taxon>Vertebrata</taxon>
        <taxon>Euteleostomi</taxon>
        <taxon>Amphibia</taxon>
        <taxon>Batrachia</taxon>
        <taxon>Anura</taxon>
        <taxon>Pipoidea</taxon>
        <taxon>Pipidae</taxon>
        <taxon>Pipinae</taxon>
        <taxon>Hymenochirus</taxon>
    </lineage>
</organism>